<comment type="caution">
    <text evidence="3">The sequence shown here is derived from an EMBL/GenBank/DDBJ whole genome shotgun (WGS) entry which is preliminary data.</text>
</comment>
<proteinExistence type="predicted"/>
<evidence type="ECO:0000259" key="2">
    <source>
        <dbReference type="Pfam" id="PF07992"/>
    </source>
</evidence>
<evidence type="ECO:0000313" key="4">
    <source>
        <dbReference type="Proteomes" id="UP001238467"/>
    </source>
</evidence>
<sequence>MSDADVIVIGGGPAGVAAAVELRRHGVARVVLLEREAQLGGATRHCSHSPFGMLDFHRVYFGAAYGRRLEAEAARAGVEVRTGHSVVQLMAGGRVELATPRGVETLKARRLLIATGARETPRAARLISGDRPIGVVTTGALQSYVAFHGLMPFRRPLIVGSELVSLSAVLTCLSHGARPVAMIEPGPHPLAPAPLMWFPRAMGIPFHCGAELLDIHGVRRVEDVTLRLRDGTLQKLACDGVLLTGRFTPESALLLQSALGVDPGSSGPAIDPYGRTADPHLFAAGNLLRAVETAGWSFREGRAVGRAIAEDLARDRDSGLDGDALIPVTFDPPVKLVVPGLIRRGSGAAPAFPDFQLRFARQARGRLSLVLDGREMWAQEKTWRPERRIVLPIPSAAQTAGRVHIGFEERA</sequence>
<dbReference type="RefSeq" id="WP_307062254.1">
    <property type="nucleotide sequence ID" value="NZ_JAUSUH010000008.1"/>
</dbReference>
<dbReference type="PRINTS" id="PR00469">
    <property type="entry name" value="PNDRDTASEII"/>
</dbReference>
<dbReference type="PANTHER" id="PTHR42949">
    <property type="entry name" value="ANAEROBIC GLYCEROL-3-PHOSPHATE DEHYDROGENASE SUBUNIT B"/>
    <property type="match status" value="1"/>
</dbReference>
<gene>
    <name evidence="3" type="ORF">J2S76_003411</name>
</gene>
<feature type="domain" description="FAD/NAD(P)-binding" evidence="2">
    <location>
        <begin position="5"/>
        <end position="295"/>
    </location>
</feature>
<name>A0ABU0DKL5_9HYPH</name>
<dbReference type="PRINTS" id="PR00368">
    <property type="entry name" value="FADPNR"/>
</dbReference>
<organism evidence="3 4">
    <name type="scientific">Ancylobacter vacuolatus</name>
    <dbReference type="NCBI Taxonomy" id="223389"/>
    <lineage>
        <taxon>Bacteria</taxon>
        <taxon>Pseudomonadati</taxon>
        <taxon>Pseudomonadota</taxon>
        <taxon>Alphaproteobacteria</taxon>
        <taxon>Hyphomicrobiales</taxon>
        <taxon>Xanthobacteraceae</taxon>
        <taxon>Ancylobacter</taxon>
    </lineage>
</organism>
<dbReference type="Proteomes" id="UP001238467">
    <property type="component" value="Unassembled WGS sequence"/>
</dbReference>
<dbReference type="SUPFAM" id="SSF51905">
    <property type="entry name" value="FAD/NAD(P)-binding domain"/>
    <property type="match status" value="1"/>
</dbReference>
<dbReference type="EMBL" id="JAUSUH010000008">
    <property type="protein sequence ID" value="MDQ0348977.1"/>
    <property type="molecule type" value="Genomic_DNA"/>
</dbReference>
<dbReference type="Gene3D" id="3.50.50.60">
    <property type="entry name" value="FAD/NAD(P)-binding domain"/>
    <property type="match status" value="2"/>
</dbReference>
<dbReference type="Pfam" id="PF07992">
    <property type="entry name" value="Pyr_redox_2"/>
    <property type="match status" value="1"/>
</dbReference>
<dbReference type="InterPro" id="IPR036188">
    <property type="entry name" value="FAD/NAD-bd_sf"/>
</dbReference>
<evidence type="ECO:0000313" key="3">
    <source>
        <dbReference type="EMBL" id="MDQ0348977.1"/>
    </source>
</evidence>
<evidence type="ECO:0000256" key="1">
    <source>
        <dbReference type="ARBA" id="ARBA00023002"/>
    </source>
</evidence>
<accession>A0ABU0DKL5</accession>
<reference evidence="3 4" key="1">
    <citation type="submission" date="2023-07" db="EMBL/GenBank/DDBJ databases">
        <title>Genomic Encyclopedia of Type Strains, Phase IV (KMG-IV): sequencing the most valuable type-strain genomes for metagenomic binning, comparative biology and taxonomic classification.</title>
        <authorList>
            <person name="Goeker M."/>
        </authorList>
    </citation>
    <scope>NUCLEOTIDE SEQUENCE [LARGE SCALE GENOMIC DNA]</scope>
    <source>
        <strain evidence="3 4">DSM 1277</strain>
    </source>
</reference>
<dbReference type="InterPro" id="IPR023753">
    <property type="entry name" value="FAD/NAD-binding_dom"/>
</dbReference>
<dbReference type="InterPro" id="IPR051691">
    <property type="entry name" value="Metab_Enz_Cyan_OpOx_G3PDH"/>
</dbReference>
<dbReference type="PANTHER" id="PTHR42949:SF3">
    <property type="entry name" value="ANAEROBIC GLYCEROL-3-PHOSPHATE DEHYDROGENASE SUBUNIT B"/>
    <property type="match status" value="1"/>
</dbReference>
<keyword evidence="1" id="KW-0560">Oxidoreductase</keyword>
<protein>
    <submittedName>
        <fullName evidence="3">NADPH-dependent 2,4-dienoyl-CoA reductase/sulfur reductase-like enzyme</fullName>
    </submittedName>
</protein>
<keyword evidence="4" id="KW-1185">Reference proteome</keyword>